<evidence type="ECO:0008006" key="3">
    <source>
        <dbReference type="Google" id="ProtNLM"/>
    </source>
</evidence>
<reference evidence="1 2" key="1">
    <citation type="submission" date="2024-03" db="EMBL/GenBank/DDBJ databases">
        <title>Chitinophaga caseinilytica sp. nov., a casein hydrolysing bacterium isolated from forest soil.</title>
        <authorList>
            <person name="Lee D.S."/>
            <person name="Han D.M."/>
            <person name="Baek J.H."/>
            <person name="Choi D.G."/>
            <person name="Jeon J.H."/>
            <person name="Jeon C.O."/>
        </authorList>
    </citation>
    <scope>NUCLEOTIDE SEQUENCE [LARGE SCALE GENOMIC DNA]</scope>
    <source>
        <strain evidence="1 2">KACC 19118</strain>
    </source>
</reference>
<evidence type="ECO:0000313" key="1">
    <source>
        <dbReference type="EMBL" id="WZN46531.1"/>
    </source>
</evidence>
<protein>
    <recommendedName>
        <fullName evidence="3">Lipoprotein</fullName>
    </recommendedName>
</protein>
<sequence length="112" mass="12590">MRYTLPLMLAISLFTACKKDKSPDLKDALQYTETQCSDPWAKDVERGNDFAARLESWLETKTGAAIGKPYMKFFKDKATLCYACSCTTGNVIYVWPPAGSEQKFLDLGFTKP</sequence>
<dbReference type="RefSeq" id="WP_341841228.1">
    <property type="nucleotide sequence ID" value="NZ_CP149792.1"/>
</dbReference>
<accession>A0ABZ2Z2M7</accession>
<dbReference type="PROSITE" id="PS51257">
    <property type="entry name" value="PROKAR_LIPOPROTEIN"/>
    <property type="match status" value="1"/>
</dbReference>
<dbReference type="Proteomes" id="UP001449657">
    <property type="component" value="Chromosome"/>
</dbReference>
<gene>
    <name evidence="1" type="ORF">WJU22_26960</name>
</gene>
<evidence type="ECO:0000313" key="2">
    <source>
        <dbReference type="Proteomes" id="UP001449657"/>
    </source>
</evidence>
<keyword evidence="2" id="KW-1185">Reference proteome</keyword>
<name>A0ABZ2Z2M7_9BACT</name>
<proteinExistence type="predicted"/>
<dbReference type="EMBL" id="CP150096">
    <property type="protein sequence ID" value="WZN46531.1"/>
    <property type="molecule type" value="Genomic_DNA"/>
</dbReference>
<organism evidence="1 2">
    <name type="scientific">Chitinophaga caseinilytica</name>
    <dbReference type="NCBI Taxonomy" id="2267521"/>
    <lineage>
        <taxon>Bacteria</taxon>
        <taxon>Pseudomonadati</taxon>
        <taxon>Bacteroidota</taxon>
        <taxon>Chitinophagia</taxon>
        <taxon>Chitinophagales</taxon>
        <taxon>Chitinophagaceae</taxon>
        <taxon>Chitinophaga</taxon>
    </lineage>
</organism>